<dbReference type="AlphaFoldDB" id="A0A0S2TG07"/>
<organism evidence="2 3">
    <name type="scientific">Candidatus Tenderia electrophaga</name>
    <dbReference type="NCBI Taxonomy" id="1748243"/>
    <lineage>
        <taxon>Bacteria</taxon>
        <taxon>Pseudomonadati</taxon>
        <taxon>Pseudomonadota</taxon>
        <taxon>Gammaproteobacteria</taxon>
        <taxon>Candidatus Tenderiales</taxon>
        <taxon>Candidatus Tenderiaceae</taxon>
        <taxon>Candidatus Tenderia</taxon>
    </lineage>
</organism>
<dbReference type="InterPro" id="IPR029044">
    <property type="entry name" value="Nucleotide-diphossugar_trans"/>
</dbReference>
<dbReference type="PANTHER" id="PTHR43685:SF11">
    <property type="entry name" value="GLYCOSYLTRANSFERASE TAGX-RELATED"/>
    <property type="match status" value="1"/>
</dbReference>
<dbReference type="InterPro" id="IPR050834">
    <property type="entry name" value="Glycosyltransf_2"/>
</dbReference>
<protein>
    <recommendedName>
        <fullName evidence="1">Glycosyltransferase 2-like domain-containing protein</fullName>
    </recommendedName>
</protein>
<dbReference type="STRING" id="1748243.Tel_13575"/>
<dbReference type="Gene3D" id="3.90.550.10">
    <property type="entry name" value="Spore Coat Polysaccharide Biosynthesis Protein SpsA, Chain A"/>
    <property type="match status" value="1"/>
</dbReference>
<dbReference type="PANTHER" id="PTHR43685">
    <property type="entry name" value="GLYCOSYLTRANSFERASE"/>
    <property type="match status" value="1"/>
</dbReference>
<dbReference type="EMBL" id="CP013099">
    <property type="protein sequence ID" value="ALP54078.1"/>
    <property type="molecule type" value="Genomic_DNA"/>
</dbReference>
<dbReference type="Pfam" id="PF00535">
    <property type="entry name" value="Glycos_transf_2"/>
    <property type="match status" value="1"/>
</dbReference>
<dbReference type="SUPFAM" id="SSF53448">
    <property type="entry name" value="Nucleotide-diphospho-sugar transferases"/>
    <property type="match status" value="1"/>
</dbReference>
<sequence length="322" mass="36643">MNMEEQSVRKPQVAGRISVIMPCYNAERHLRESIDCVLNQSYPDVELVVVDDGSTDGSREILAEYGDRIVFVEQENQGPYPARNNGMTRASGEFVAFLDADDYWAADCLEKLHAGLVGSDAALAYCGWQNVGLAEKSGEPYIPPVYSPENKAEMFLRSASPWPIHAALVRRDVMIEVGGFDLNWSTCMDYDLWLRIAVARPIVLVEEVLAFYRHHGVGQITSNEWRQARNVRDVKKKFVANHPELVVHLSAGRLRELIDGALLKRAYNAYWRRDLVSAQKIFRMVFPMRCWQLKDLRYILPALLLPEALYPRFIAALDRRGG</sequence>
<evidence type="ECO:0000313" key="2">
    <source>
        <dbReference type="EMBL" id="ALP54078.1"/>
    </source>
</evidence>
<dbReference type="InterPro" id="IPR001173">
    <property type="entry name" value="Glyco_trans_2-like"/>
</dbReference>
<evidence type="ECO:0000313" key="3">
    <source>
        <dbReference type="Proteomes" id="UP000055136"/>
    </source>
</evidence>
<gene>
    <name evidence="2" type="ORF">Tel_13575</name>
</gene>
<proteinExistence type="predicted"/>
<dbReference type="KEGG" id="tee:Tel_13575"/>
<evidence type="ECO:0000259" key="1">
    <source>
        <dbReference type="Pfam" id="PF00535"/>
    </source>
</evidence>
<feature type="domain" description="Glycosyltransferase 2-like" evidence="1">
    <location>
        <begin position="18"/>
        <end position="155"/>
    </location>
</feature>
<dbReference type="Proteomes" id="UP000055136">
    <property type="component" value="Chromosome"/>
</dbReference>
<reference evidence="2" key="1">
    <citation type="submission" date="2015-10" db="EMBL/GenBank/DDBJ databases">
        <title>Description of Candidatus Tenderia electrophaga gen. nov, sp. nov., an Uncultivated Electroautotroph from a Biocathode Enrichment.</title>
        <authorList>
            <person name="Eddie B.J."/>
            <person name="Malanoski A.P."/>
            <person name="Wang Z."/>
            <person name="Hall R.J."/>
            <person name="Oh S.D."/>
            <person name="Heiner C."/>
            <person name="Lin B."/>
            <person name="Strycharz-Glaven S.M."/>
        </authorList>
    </citation>
    <scope>NUCLEOTIDE SEQUENCE [LARGE SCALE GENOMIC DNA]</scope>
    <source>
        <strain evidence="2">NRL1</strain>
    </source>
</reference>
<accession>A0A0S2TG07</accession>
<keyword evidence="3" id="KW-1185">Reference proteome</keyword>
<name>A0A0S2TG07_9GAMM</name>